<evidence type="ECO:0008006" key="3">
    <source>
        <dbReference type="Google" id="ProtNLM"/>
    </source>
</evidence>
<evidence type="ECO:0000313" key="1">
    <source>
        <dbReference type="EMBL" id="GFU15741.1"/>
    </source>
</evidence>
<comment type="caution">
    <text evidence="1">The sequence shown here is derived from an EMBL/GenBank/DDBJ whole genome shotgun (WGS) entry which is preliminary data.</text>
</comment>
<sequence length="131" mass="15538">MTNDFKNECLIEEESSDKEFASPEITRNPGIKGCLGDSGDPSEYFNLFFDNEMFLFIVKEINRYAELFFEDKRPLCFHCGHPGLVVRYCRRRKWGFNSYRPRWQNRDEAHAEEEYHRLKFNRISTPSPNGG</sequence>
<dbReference type="EMBL" id="BMAW01079550">
    <property type="protein sequence ID" value="GFU15741.1"/>
    <property type="molecule type" value="Genomic_DNA"/>
</dbReference>
<name>A0A8X6QIS2_NEPPI</name>
<keyword evidence="2" id="KW-1185">Reference proteome</keyword>
<proteinExistence type="predicted"/>
<evidence type="ECO:0000313" key="2">
    <source>
        <dbReference type="Proteomes" id="UP000887013"/>
    </source>
</evidence>
<protein>
    <recommendedName>
        <fullName evidence="3">CCHC-type domain-containing protein</fullName>
    </recommendedName>
</protein>
<organism evidence="1 2">
    <name type="scientific">Nephila pilipes</name>
    <name type="common">Giant wood spider</name>
    <name type="synonym">Nephila maculata</name>
    <dbReference type="NCBI Taxonomy" id="299642"/>
    <lineage>
        <taxon>Eukaryota</taxon>
        <taxon>Metazoa</taxon>
        <taxon>Ecdysozoa</taxon>
        <taxon>Arthropoda</taxon>
        <taxon>Chelicerata</taxon>
        <taxon>Arachnida</taxon>
        <taxon>Araneae</taxon>
        <taxon>Araneomorphae</taxon>
        <taxon>Entelegynae</taxon>
        <taxon>Araneoidea</taxon>
        <taxon>Nephilidae</taxon>
        <taxon>Nephila</taxon>
    </lineage>
</organism>
<reference evidence="1" key="1">
    <citation type="submission" date="2020-08" db="EMBL/GenBank/DDBJ databases">
        <title>Multicomponent nature underlies the extraordinary mechanical properties of spider dragline silk.</title>
        <authorList>
            <person name="Kono N."/>
            <person name="Nakamura H."/>
            <person name="Mori M."/>
            <person name="Yoshida Y."/>
            <person name="Ohtoshi R."/>
            <person name="Malay A.D."/>
            <person name="Moran D.A.P."/>
            <person name="Tomita M."/>
            <person name="Numata K."/>
            <person name="Arakawa K."/>
        </authorList>
    </citation>
    <scope>NUCLEOTIDE SEQUENCE</scope>
</reference>
<accession>A0A8X6QIS2</accession>
<dbReference type="AlphaFoldDB" id="A0A8X6QIS2"/>
<gene>
    <name evidence="1" type="ORF">NPIL_559361</name>
</gene>
<dbReference type="Proteomes" id="UP000887013">
    <property type="component" value="Unassembled WGS sequence"/>
</dbReference>
<dbReference type="OrthoDB" id="6465741at2759"/>